<keyword evidence="3" id="KW-1185">Reference proteome</keyword>
<keyword evidence="1" id="KW-0812">Transmembrane</keyword>
<feature type="transmembrane region" description="Helical" evidence="1">
    <location>
        <begin position="14"/>
        <end position="35"/>
    </location>
</feature>
<dbReference type="AlphaFoldDB" id="A0A8S1TAF7"/>
<dbReference type="EMBL" id="CAJJDO010000017">
    <property type="protein sequence ID" value="CAD8148236.1"/>
    <property type="molecule type" value="Genomic_DNA"/>
</dbReference>
<keyword evidence="1" id="KW-0472">Membrane</keyword>
<dbReference type="OrthoDB" id="1937899at2759"/>
<accession>A0A8S1TAF7</accession>
<organism evidence="2 3">
    <name type="scientific">Paramecium pentaurelia</name>
    <dbReference type="NCBI Taxonomy" id="43138"/>
    <lineage>
        <taxon>Eukaryota</taxon>
        <taxon>Sar</taxon>
        <taxon>Alveolata</taxon>
        <taxon>Ciliophora</taxon>
        <taxon>Intramacronucleata</taxon>
        <taxon>Oligohymenophorea</taxon>
        <taxon>Peniculida</taxon>
        <taxon>Parameciidae</taxon>
        <taxon>Paramecium</taxon>
    </lineage>
</organism>
<sequence>MFRYINIAQEEATLFQQILMLASHEPFIIISILFIERMDDKEAILKNNII</sequence>
<gene>
    <name evidence="2" type="ORF">PPENT_87.1.T0170380</name>
</gene>
<reference evidence="2" key="1">
    <citation type="submission" date="2021-01" db="EMBL/GenBank/DDBJ databases">
        <authorList>
            <consortium name="Genoscope - CEA"/>
            <person name="William W."/>
        </authorList>
    </citation>
    <scope>NUCLEOTIDE SEQUENCE</scope>
</reference>
<protein>
    <submittedName>
        <fullName evidence="2">Uncharacterized protein</fullName>
    </submittedName>
</protein>
<evidence type="ECO:0000256" key="1">
    <source>
        <dbReference type="SAM" id="Phobius"/>
    </source>
</evidence>
<evidence type="ECO:0000313" key="2">
    <source>
        <dbReference type="EMBL" id="CAD8148236.1"/>
    </source>
</evidence>
<proteinExistence type="predicted"/>
<evidence type="ECO:0000313" key="3">
    <source>
        <dbReference type="Proteomes" id="UP000689195"/>
    </source>
</evidence>
<keyword evidence="1" id="KW-1133">Transmembrane helix</keyword>
<dbReference type="Proteomes" id="UP000689195">
    <property type="component" value="Unassembled WGS sequence"/>
</dbReference>
<name>A0A8S1TAF7_9CILI</name>
<comment type="caution">
    <text evidence="2">The sequence shown here is derived from an EMBL/GenBank/DDBJ whole genome shotgun (WGS) entry which is preliminary data.</text>
</comment>